<evidence type="ECO:0000256" key="1">
    <source>
        <dbReference type="SAM" id="SignalP"/>
    </source>
</evidence>
<dbReference type="HOGENOM" id="CLU_783241_0_0_1"/>
<name>T0LCZ1_9MICR</name>
<feature type="chain" id="PRO_5004566827" evidence="1">
    <location>
        <begin position="20"/>
        <end position="354"/>
    </location>
</feature>
<protein>
    <submittedName>
        <fullName evidence="2">Uncharacterized protein</fullName>
    </submittedName>
</protein>
<reference evidence="2 3" key="1">
    <citation type="journal article" date="2013" name="BMC Genomics">
        <title>Genome sequencing and comparative genomics of honey bee microsporidia, Nosema apis reveal novel insights into host-parasite interactions.</title>
        <authorList>
            <person name="Chen Yp."/>
            <person name="Pettis J.S."/>
            <person name="Zhao Y."/>
            <person name="Liu X."/>
            <person name="Tallon L.J."/>
            <person name="Sadzewicz L.D."/>
            <person name="Li R."/>
            <person name="Zheng H."/>
            <person name="Huang S."/>
            <person name="Zhang X."/>
            <person name="Hamilton M.C."/>
            <person name="Pernal S.F."/>
            <person name="Melathopoulos A.P."/>
            <person name="Yan X."/>
            <person name="Evans J.D."/>
        </authorList>
    </citation>
    <scope>NUCLEOTIDE SEQUENCE [LARGE SCALE GENOMIC DNA]</scope>
    <source>
        <strain evidence="2 3">BRL 01</strain>
    </source>
</reference>
<dbReference type="VEuPathDB" id="MicrosporidiaDB:NAPIS_ORF00254"/>
<dbReference type="AlphaFoldDB" id="T0LCZ1"/>
<evidence type="ECO:0000313" key="2">
    <source>
        <dbReference type="EMBL" id="EQB62174.1"/>
    </source>
</evidence>
<evidence type="ECO:0000313" key="3">
    <source>
        <dbReference type="Proteomes" id="UP000053780"/>
    </source>
</evidence>
<feature type="signal peptide" evidence="1">
    <location>
        <begin position="1"/>
        <end position="19"/>
    </location>
</feature>
<gene>
    <name evidence="2" type="ORF">NAPIS_ORF00254</name>
</gene>
<accession>T0LCZ1</accession>
<keyword evidence="3" id="KW-1185">Reference proteome</keyword>
<dbReference type="Proteomes" id="UP000053780">
    <property type="component" value="Unassembled WGS sequence"/>
</dbReference>
<dbReference type="EMBL" id="KE646965">
    <property type="protein sequence ID" value="EQB62174.1"/>
    <property type="molecule type" value="Genomic_DNA"/>
</dbReference>
<keyword evidence="1" id="KW-0732">Signal</keyword>
<organism evidence="2 3">
    <name type="scientific">Vairimorpha apis BRL 01</name>
    <dbReference type="NCBI Taxonomy" id="1037528"/>
    <lineage>
        <taxon>Eukaryota</taxon>
        <taxon>Fungi</taxon>
        <taxon>Fungi incertae sedis</taxon>
        <taxon>Microsporidia</taxon>
        <taxon>Nosematidae</taxon>
        <taxon>Vairimorpha</taxon>
    </lineage>
</organism>
<sequence>MKFVVTAFVLYFLKIKASCDSRGDEEILYDNYPGKHFNKFKNACHPFNSHDNSPSGFGKGICVGSSVGSSFNLRDMGRGHLDDDFMIDIGSGVNHGQGICSKRTILQLNYSYMLMLLRQFEQCYKNTGYGNHHNGYILPNSEHLRHKLYDIFYDCLYLVDSCYFHKYYTFFKCRDFETCFYIIRRSLKPCDVVREYSFVISNLPKTSELYGTDIYSSVNSCILRPILTKVRRTRICTADFICDVKAVVCLDLLERIDLIHLFFHTHFNSRIEDTLISKHIEEFLIIYRRIFMRGNKLDHVITAIVITKLYGDLNFAGCDISVITNLTSWLCKYYMGSFQREVQFICKIGLGRSC</sequence>
<proteinExistence type="predicted"/>